<dbReference type="Proteomes" id="UP000625079">
    <property type="component" value="Unassembled WGS sequence"/>
</dbReference>
<evidence type="ECO:0000313" key="2">
    <source>
        <dbReference type="EMBL" id="GGI29834.1"/>
    </source>
</evidence>
<proteinExistence type="predicted"/>
<dbReference type="Proteomes" id="UP000593880">
    <property type="component" value="Chromosome"/>
</dbReference>
<protein>
    <submittedName>
        <fullName evidence="2">Uncharacterized protein</fullName>
    </submittedName>
</protein>
<name>A0A410VEW5_9BRAD</name>
<keyword evidence="1" id="KW-1133">Transmembrane helix</keyword>
<keyword evidence="1" id="KW-0472">Membrane</keyword>
<dbReference type="EMBL" id="CP030057">
    <property type="protein sequence ID" value="QOZ63266.1"/>
    <property type="molecule type" value="Genomic_DNA"/>
</dbReference>
<organism evidence="2 5">
    <name type="scientific">Bradyrhizobium guangdongense</name>
    <dbReference type="NCBI Taxonomy" id="1325090"/>
    <lineage>
        <taxon>Bacteria</taxon>
        <taxon>Pseudomonadati</taxon>
        <taxon>Pseudomonadota</taxon>
        <taxon>Alphaproteobacteria</taxon>
        <taxon>Hyphomicrobiales</taxon>
        <taxon>Nitrobacteraceae</taxon>
        <taxon>Bradyrhizobium</taxon>
    </lineage>
</organism>
<accession>A0A410VEW5</accession>
<evidence type="ECO:0000256" key="1">
    <source>
        <dbReference type="SAM" id="Phobius"/>
    </source>
</evidence>
<reference evidence="2" key="1">
    <citation type="journal article" date="2014" name="Int. J. Syst. Evol. Microbiol.">
        <title>Complete genome sequence of Corynebacterium casei LMG S-19264T (=DSM 44701T), isolated from a smear-ripened cheese.</title>
        <authorList>
            <consortium name="US DOE Joint Genome Institute (JGI-PGF)"/>
            <person name="Walter F."/>
            <person name="Albersmeier A."/>
            <person name="Kalinowski J."/>
            <person name="Ruckert C."/>
        </authorList>
    </citation>
    <scope>NUCLEOTIDE SEQUENCE</scope>
    <source>
        <strain evidence="2">CGMCC 1.15034</strain>
    </source>
</reference>
<feature type="transmembrane region" description="Helical" evidence="1">
    <location>
        <begin position="6"/>
        <end position="25"/>
    </location>
</feature>
<keyword evidence="4" id="KW-1185">Reference proteome</keyword>
<reference evidence="2" key="3">
    <citation type="submission" date="2022-12" db="EMBL/GenBank/DDBJ databases">
        <authorList>
            <person name="Sun Q."/>
            <person name="Zhou Y."/>
        </authorList>
    </citation>
    <scope>NUCLEOTIDE SEQUENCE</scope>
    <source>
        <strain evidence="2">CGMCC 1.15034</strain>
    </source>
</reference>
<reference evidence="3 4" key="2">
    <citation type="submission" date="2018-06" db="EMBL/GenBank/DDBJ databases">
        <title>Comparative genomics of rhizobia nodulating Arachis hypogaea in China.</title>
        <authorList>
            <person name="Li Y."/>
        </authorList>
    </citation>
    <scope>NUCLEOTIDE SEQUENCE [LARGE SCALE GENOMIC DNA]</scope>
    <source>
        <strain evidence="3 4">CCBAU 51658</strain>
    </source>
</reference>
<keyword evidence="1" id="KW-0812">Transmembrane</keyword>
<dbReference type="EMBL" id="BMHC01000016">
    <property type="protein sequence ID" value="GGI29834.1"/>
    <property type="molecule type" value="Genomic_DNA"/>
</dbReference>
<evidence type="ECO:0000313" key="3">
    <source>
        <dbReference type="EMBL" id="QOZ63266.1"/>
    </source>
</evidence>
<evidence type="ECO:0000313" key="4">
    <source>
        <dbReference type="Proteomes" id="UP000593880"/>
    </source>
</evidence>
<evidence type="ECO:0000313" key="5">
    <source>
        <dbReference type="Proteomes" id="UP000625079"/>
    </source>
</evidence>
<dbReference type="AlphaFoldDB" id="A0A410VEW5"/>
<gene>
    <name evidence="2" type="ORF">GCM10010987_56440</name>
    <name evidence="3" type="ORF">XH86_34445</name>
</gene>
<sequence length="156" mass="17924">MLTIDINWEYFLGIIGTLIALSYYANGRFTRIETNLGWLADAVRDLTIKAENLSARAFDTHSPISLTESGEQLLRDSGLKSYIDRRKDDFTLQLRAMAPLDLYTVQESAFRLFHHVPLEEQFARQLKRYAFRTGTSTDLLRRVGAIYLRDIAIAPH</sequence>